<dbReference type="UniPathway" id="UPA00142">
    <property type="reaction ID" value="UER00209"/>
</dbReference>
<comment type="pathway">
    <text evidence="1 10">Sulfur metabolism; glutathione biosynthesis; glutathione from L-cysteine and L-glutamate: step 1/2.</text>
</comment>
<dbReference type="GO" id="GO:0017109">
    <property type="term" value="C:glutamate-cysteine ligase complex"/>
    <property type="evidence" value="ECO:0007669"/>
    <property type="project" value="TreeGrafter"/>
</dbReference>
<keyword evidence="6 10" id="KW-0547">Nucleotide-binding</keyword>
<evidence type="ECO:0000256" key="4">
    <source>
        <dbReference type="ARBA" id="ARBA00022598"/>
    </source>
</evidence>
<dbReference type="GO" id="GO:0005524">
    <property type="term" value="F:ATP binding"/>
    <property type="evidence" value="ECO:0007669"/>
    <property type="project" value="UniProtKB-UniRule"/>
</dbReference>
<evidence type="ECO:0000313" key="12">
    <source>
        <dbReference type="Proteomes" id="UP000801492"/>
    </source>
</evidence>
<dbReference type="OrthoDB" id="7939818at2759"/>
<dbReference type="EMBL" id="VTPC01001233">
    <property type="protein sequence ID" value="KAF2902639.1"/>
    <property type="molecule type" value="Genomic_DNA"/>
</dbReference>
<dbReference type="Proteomes" id="UP000801492">
    <property type="component" value="Unassembled WGS sequence"/>
</dbReference>
<keyword evidence="4 10" id="KW-0436">Ligase</keyword>
<dbReference type="GO" id="GO:0006750">
    <property type="term" value="P:glutathione biosynthetic process"/>
    <property type="evidence" value="ECO:0007669"/>
    <property type="project" value="UniProtKB-UniRule"/>
</dbReference>
<dbReference type="Gene3D" id="3.30.590.50">
    <property type="match status" value="2"/>
</dbReference>
<dbReference type="FunFam" id="3.30.590.50:FF:000002">
    <property type="entry name" value="Glutamate--cysteine ligase catalytic subunit"/>
    <property type="match status" value="1"/>
</dbReference>
<gene>
    <name evidence="11" type="ORF">ILUMI_03541</name>
</gene>
<proteinExistence type="inferred from homology"/>
<evidence type="ECO:0000256" key="2">
    <source>
        <dbReference type="ARBA" id="ARBA00008100"/>
    </source>
</evidence>
<evidence type="ECO:0000313" key="11">
    <source>
        <dbReference type="EMBL" id="KAF2902639.1"/>
    </source>
</evidence>
<evidence type="ECO:0000256" key="5">
    <source>
        <dbReference type="ARBA" id="ARBA00022684"/>
    </source>
</evidence>
<dbReference type="AlphaFoldDB" id="A0A8K0GJU6"/>
<keyword evidence="12" id="KW-1185">Reference proteome</keyword>
<name>A0A8K0GJU6_IGNLU</name>
<evidence type="ECO:0000256" key="9">
    <source>
        <dbReference type="ARBA" id="ARBA00032122"/>
    </source>
</evidence>
<reference evidence="11" key="1">
    <citation type="submission" date="2019-08" db="EMBL/GenBank/DDBJ databases">
        <title>The genome of the North American firefly Photinus pyralis.</title>
        <authorList>
            <consortium name="Photinus pyralis genome working group"/>
            <person name="Fallon T.R."/>
            <person name="Sander Lower S.E."/>
            <person name="Weng J.-K."/>
        </authorList>
    </citation>
    <scope>NUCLEOTIDE SEQUENCE</scope>
    <source>
        <strain evidence="11">TRF0915ILg1</strain>
        <tissue evidence="11">Whole body</tissue>
    </source>
</reference>
<evidence type="ECO:0000256" key="10">
    <source>
        <dbReference type="RuleBase" id="RU367135"/>
    </source>
</evidence>
<dbReference type="Pfam" id="PF03074">
    <property type="entry name" value="GCS"/>
    <property type="match status" value="1"/>
</dbReference>
<keyword evidence="7 10" id="KW-0067">ATP-binding</keyword>
<dbReference type="GO" id="GO:0004357">
    <property type="term" value="F:glutamate-cysteine ligase activity"/>
    <property type="evidence" value="ECO:0007669"/>
    <property type="project" value="UniProtKB-UniRule"/>
</dbReference>
<dbReference type="PANTHER" id="PTHR11164">
    <property type="entry name" value="GLUTAMATE CYSTEINE LIGASE"/>
    <property type="match status" value="1"/>
</dbReference>
<organism evidence="11 12">
    <name type="scientific">Ignelater luminosus</name>
    <name type="common">Cucubano</name>
    <name type="synonym">Pyrophorus luminosus</name>
    <dbReference type="NCBI Taxonomy" id="2038154"/>
    <lineage>
        <taxon>Eukaryota</taxon>
        <taxon>Metazoa</taxon>
        <taxon>Ecdysozoa</taxon>
        <taxon>Arthropoda</taxon>
        <taxon>Hexapoda</taxon>
        <taxon>Insecta</taxon>
        <taxon>Pterygota</taxon>
        <taxon>Neoptera</taxon>
        <taxon>Endopterygota</taxon>
        <taxon>Coleoptera</taxon>
        <taxon>Polyphaga</taxon>
        <taxon>Elateriformia</taxon>
        <taxon>Elateroidea</taxon>
        <taxon>Elateridae</taxon>
        <taxon>Agrypninae</taxon>
        <taxon>Pyrophorini</taxon>
        <taxon>Ignelater</taxon>
    </lineage>
</organism>
<evidence type="ECO:0000256" key="6">
    <source>
        <dbReference type="ARBA" id="ARBA00022741"/>
    </source>
</evidence>
<keyword evidence="5 10" id="KW-0317">Glutathione biosynthesis</keyword>
<dbReference type="Gene3D" id="1.10.8.960">
    <property type="match status" value="1"/>
</dbReference>
<evidence type="ECO:0000256" key="8">
    <source>
        <dbReference type="ARBA" id="ARBA00030585"/>
    </source>
</evidence>
<dbReference type="InterPro" id="IPR014746">
    <property type="entry name" value="Gln_synth/guanido_kin_cat_dom"/>
</dbReference>
<comment type="caution">
    <text evidence="11">The sequence shown here is derived from an EMBL/GenBank/DDBJ whole genome shotgun (WGS) entry which is preliminary data.</text>
</comment>
<accession>A0A8K0GJU6</accession>
<protein>
    <recommendedName>
        <fullName evidence="3 10">Glutamate--cysteine ligase</fullName>
        <ecNumber evidence="3 10">6.3.2.2</ecNumber>
    </recommendedName>
    <alternativeName>
        <fullName evidence="9 10">Gamma-ECS</fullName>
    </alternativeName>
    <alternativeName>
        <fullName evidence="8 10">Gamma-glutamylcysteine synthetase</fullName>
    </alternativeName>
</protein>
<dbReference type="FunFam" id="3.30.590.50:FF:000001">
    <property type="entry name" value="Glutamate-cysteine ligase Gcs1"/>
    <property type="match status" value="1"/>
</dbReference>
<dbReference type="EC" id="6.3.2.2" evidence="3 10"/>
<sequence>MGLLTEGSPLSWEETKNLSDHVRTHGITQFINLYKRLRDRQGDILKWGDEVEYIVVKFDHESKTAKVSLRAQEILTELNQKELANPKGVKSLWRPEYGAYMIEGTPGQPYGGLLAHFNIVEANMRYRREEVSQLLQPGEAILSLTSFPRLGCPNFTDPPTKPTPDKGATRSLFFPDEAIFPGHPRFKTLSRNIRERRGEKVAINLPIYKDINTAIPVDDSHLYSKAALPDHVYMDAMGFGMGCCCLQLTFQACNIQEARTLYDQLTPLCPIMLALTAASPLHRGFITDADCRWNVISCSVDCRTEEERGLKPLEENKFVINKSRYDSIDSYLSEHGEKYNDVPLVYDQAVYDKLKANDIDHLLAQHIAHLFIRDSVSLFSEKVEQDDEHDTDHFENIQSTNWQTMRFKPPPPNSTIGWRVEFRPCEAQITDFENAAIVCFVVLLTRVILSYQLNFIIPISKVDENMQSAQKRGACLNGKFWFRKDITTTVSPPEANECCKKGFVSCCDVYEPMTINQIINGKEGEFPGLIPLINSYLSGMDVDADTHCTIQQYLKFIQQRASGEILTTASWLRKFVTTHSDYKQDSKVTELINYDLLNTIYRIQKSEVSCPELLGHSVTSKTKESIPAALFKDVCP</sequence>
<evidence type="ECO:0000256" key="7">
    <source>
        <dbReference type="ARBA" id="ARBA00022840"/>
    </source>
</evidence>
<dbReference type="InterPro" id="IPR004308">
    <property type="entry name" value="GCS"/>
</dbReference>
<evidence type="ECO:0000256" key="3">
    <source>
        <dbReference type="ARBA" id="ARBA00012220"/>
    </source>
</evidence>
<dbReference type="SUPFAM" id="SSF55931">
    <property type="entry name" value="Glutamine synthetase/guanido kinase"/>
    <property type="match status" value="1"/>
</dbReference>
<evidence type="ECO:0000256" key="1">
    <source>
        <dbReference type="ARBA" id="ARBA00005006"/>
    </source>
</evidence>
<dbReference type="PANTHER" id="PTHR11164:SF0">
    <property type="entry name" value="GLUTAMATE--CYSTEINE LIGASE CATALYTIC SUBUNIT"/>
    <property type="match status" value="1"/>
</dbReference>
<comment type="similarity">
    <text evidence="2 10">Belongs to the glutamate--cysteine ligase type 3 family.</text>
</comment>
<comment type="catalytic activity">
    <reaction evidence="10">
        <text>L-cysteine + L-glutamate + ATP = gamma-L-glutamyl-L-cysteine + ADP + phosphate + H(+)</text>
        <dbReference type="Rhea" id="RHEA:13285"/>
        <dbReference type="ChEBI" id="CHEBI:15378"/>
        <dbReference type="ChEBI" id="CHEBI:29985"/>
        <dbReference type="ChEBI" id="CHEBI:30616"/>
        <dbReference type="ChEBI" id="CHEBI:35235"/>
        <dbReference type="ChEBI" id="CHEBI:43474"/>
        <dbReference type="ChEBI" id="CHEBI:58173"/>
        <dbReference type="ChEBI" id="CHEBI:456216"/>
        <dbReference type="EC" id="6.3.2.2"/>
    </reaction>
</comment>